<dbReference type="AlphaFoldDB" id="A0A7S1FFV8"/>
<dbReference type="GO" id="GO:0005524">
    <property type="term" value="F:ATP binding"/>
    <property type="evidence" value="ECO:0007669"/>
    <property type="project" value="UniProtKB-KW"/>
</dbReference>
<evidence type="ECO:0000256" key="3">
    <source>
        <dbReference type="ARBA" id="ARBA00022679"/>
    </source>
</evidence>
<reference evidence="9" key="1">
    <citation type="submission" date="2021-01" db="EMBL/GenBank/DDBJ databases">
        <authorList>
            <person name="Corre E."/>
            <person name="Pelletier E."/>
            <person name="Niang G."/>
            <person name="Scheremetjew M."/>
            <person name="Finn R."/>
            <person name="Kale V."/>
            <person name="Holt S."/>
            <person name="Cochrane G."/>
            <person name="Meng A."/>
            <person name="Brown T."/>
            <person name="Cohen L."/>
        </authorList>
    </citation>
    <scope>NUCLEOTIDE SEQUENCE</scope>
</reference>
<dbReference type="PANTHER" id="PTHR11255:SF80">
    <property type="entry name" value="EYE-SPECIFIC DIACYLGLYCEROL KINASE"/>
    <property type="match status" value="1"/>
</dbReference>
<dbReference type="InterPro" id="IPR037607">
    <property type="entry name" value="DGK"/>
</dbReference>
<dbReference type="InterPro" id="IPR000756">
    <property type="entry name" value="Diacylglycerol_kin_accessory"/>
</dbReference>
<dbReference type="GO" id="GO:0004143">
    <property type="term" value="F:ATP-dependent diacylglycerol kinase activity"/>
    <property type="evidence" value="ECO:0007669"/>
    <property type="project" value="UniProtKB-EC"/>
</dbReference>
<dbReference type="PANTHER" id="PTHR11255">
    <property type="entry name" value="DIACYLGLYCEROL KINASE"/>
    <property type="match status" value="1"/>
</dbReference>
<keyword evidence="4" id="KW-0547">Nucleotide-binding</keyword>
<dbReference type="SMART" id="SM00046">
    <property type="entry name" value="DAGKc"/>
    <property type="match status" value="1"/>
</dbReference>
<dbReference type="EMBL" id="HBFQ01056803">
    <property type="protein sequence ID" value="CAD8865939.1"/>
    <property type="molecule type" value="Transcribed_RNA"/>
</dbReference>
<evidence type="ECO:0000256" key="5">
    <source>
        <dbReference type="ARBA" id="ARBA00022777"/>
    </source>
</evidence>
<sequence>MPSASTSSPKQSPREPALPLVLGTDGVRDSDARIPLVGSRWSTASRKNRSQEPPSPPRMYSQTWHLGMLRRELIIPQHMDWGEAKSFDGSVDWHESRVFGGIERMVKPEPPSQEHWDQLQSWSTDYRYRNPTRPHVVAFVNSKSGGQVGGLLMEALQECIKRQQHEDTGAFSGQVCDLSSPDEPAATINGLAPKDCHYGRPTRLLVCGGDGTVTWILTALEQCKKIHNHLNQYPVAIVPLGTGNDLARSLGWGGYLTAVRDIVQVLKWVVEAKPVYMDQWRVVLRPHAALSPMHKLRSCGSHPQAVTDATTKVQLLGELQVALGSIPERSISENVGQSDEVFLGFWQNYLSMGLDAKVTNYVDQARSEDPCGQACFRRGCGKFCYGWQAVRHVWGGHCLTDSLTQFMVAPRGGNADDLTDLDPPLQSRRINGRVGRVRQIMLVNINSYAAGLLNLHARLPRDQEAPSPSDGVMEVLALRNVAASLGVFSRVSKPATLASTPAVAFSLKHPGFMQMDGEPWDLPAGCDVLVEHHRRLTMLCAPPEASHWGGHITPSFWTTVGEGA</sequence>
<dbReference type="Gene3D" id="3.40.50.10330">
    <property type="entry name" value="Probable inorganic polyphosphate/atp-NAD kinase, domain 1"/>
    <property type="match status" value="1"/>
</dbReference>
<dbReference type="Pfam" id="PF00781">
    <property type="entry name" value="DAGK_cat"/>
    <property type="match status" value="1"/>
</dbReference>
<evidence type="ECO:0000256" key="4">
    <source>
        <dbReference type="ARBA" id="ARBA00022741"/>
    </source>
</evidence>
<keyword evidence="6" id="KW-0067">ATP-binding</keyword>
<evidence type="ECO:0000259" key="8">
    <source>
        <dbReference type="PROSITE" id="PS50146"/>
    </source>
</evidence>
<dbReference type="Pfam" id="PF00609">
    <property type="entry name" value="DAGK_acc"/>
    <property type="match status" value="1"/>
</dbReference>
<evidence type="ECO:0000313" key="9">
    <source>
        <dbReference type="EMBL" id="CAD8865939.1"/>
    </source>
</evidence>
<name>A0A7S1FFV8_NOCSC</name>
<organism evidence="9">
    <name type="scientific">Noctiluca scintillans</name>
    <name type="common">Sea sparkle</name>
    <name type="synonym">Red tide dinoflagellate</name>
    <dbReference type="NCBI Taxonomy" id="2966"/>
    <lineage>
        <taxon>Eukaryota</taxon>
        <taxon>Sar</taxon>
        <taxon>Alveolata</taxon>
        <taxon>Dinophyceae</taxon>
        <taxon>Noctilucales</taxon>
        <taxon>Noctilucaceae</taxon>
        <taxon>Noctiluca</taxon>
    </lineage>
</organism>
<gene>
    <name evidence="9" type="ORF">NSCI0253_LOCUS40294</name>
</gene>
<dbReference type="GO" id="GO:0016020">
    <property type="term" value="C:membrane"/>
    <property type="evidence" value="ECO:0007669"/>
    <property type="project" value="TreeGrafter"/>
</dbReference>
<dbReference type="GO" id="GO:0007200">
    <property type="term" value="P:phospholipase C-activating G protein-coupled receptor signaling pathway"/>
    <property type="evidence" value="ECO:0007669"/>
    <property type="project" value="InterPro"/>
</dbReference>
<dbReference type="InterPro" id="IPR001206">
    <property type="entry name" value="Diacylglycerol_kinase_cat_dom"/>
</dbReference>
<evidence type="ECO:0000256" key="1">
    <source>
        <dbReference type="ARBA" id="ARBA00009280"/>
    </source>
</evidence>
<evidence type="ECO:0000256" key="2">
    <source>
        <dbReference type="ARBA" id="ARBA00012133"/>
    </source>
</evidence>
<keyword evidence="3" id="KW-0808">Transferase</keyword>
<dbReference type="PROSITE" id="PS50146">
    <property type="entry name" value="DAGK"/>
    <property type="match status" value="1"/>
</dbReference>
<protein>
    <recommendedName>
        <fullName evidence="2">diacylglycerol kinase (ATP)</fullName>
        <ecNumber evidence="2">2.7.1.107</ecNumber>
    </recommendedName>
</protein>
<feature type="region of interest" description="Disordered" evidence="7">
    <location>
        <begin position="1"/>
        <end position="60"/>
    </location>
</feature>
<dbReference type="InterPro" id="IPR016064">
    <property type="entry name" value="NAD/diacylglycerol_kinase_sf"/>
</dbReference>
<accession>A0A7S1FFV8</accession>
<dbReference type="EC" id="2.7.1.107" evidence="2"/>
<evidence type="ECO:0000256" key="6">
    <source>
        <dbReference type="ARBA" id="ARBA00022840"/>
    </source>
</evidence>
<keyword evidence="5" id="KW-0418">Kinase</keyword>
<feature type="compositionally biased region" description="Polar residues" evidence="7">
    <location>
        <begin position="1"/>
        <end position="11"/>
    </location>
</feature>
<dbReference type="InterPro" id="IPR017438">
    <property type="entry name" value="ATP-NAD_kinase_N"/>
</dbReference>
<feature type="domain" description="DAGKc" evidence="8">
    <location>
        <begin position="131"/>
        <end position="286"/>
    </location>
</feature>
<evidence type="ECO:0000256" key="7">
    <source>
        <dbReference type="SAM" id="MobiDB-lite"/>
    </source>
</evidence>
<dbReference type="Gene3D" id="2.60.200.40">
    <property type="match status" value="1"/>
</dbReference>
<proteinExistence type="inferred from homology"/>
<comment type="similarity">
    <text evidence="1">Belongs to the eukaryotic diacylglycerol kinase family.</text>
</comment>
<dbReference type="SUPFAM" id="SSF111331">
    <property type="entry name" value="NAD kinase/diacylglycerol kinase-like"/>
    <property type="match status" value="1"/>
</dbReference>